<dbReference type="GO" id="GO:0005524">
    <property type="term" value="F:ATP binding"/>
    <property type="evidence" value="ECO:0007669"/>
    <property type="project" value="InterPro"/>
</dbReference>
<feature type="non-terminal residue" evidence="4">
    <location>
        <position position="71"/>
    </location>
</feature>
<proteinExistence type="predicted"/>
<protein>
    <submittedName>
        <fullName evidence="4">ATP-dependent RNA helicase DBP2</fullName>
    </submittedName>
</protein>
<reference evidence="4 5" key="1">
    <citation type="journal article" date="2017" name="Mol. Biol. Evol.">
        <title>The 4-celled Tetrabaena socialis nuclear genome reveals the essential components for genetic control of cell number at the origin of multicellularity in the volvocine lineage.</title>
        <authorList>
            <person name="Featherston J."/>
            <person name="Arakaki Y."/>
            <person name="Hanschen E.R."/>
            <person name="Ferris P.J."/>
            <person name="Michod R.E."/>
            <person name="Olson B.J.S.C."/>
            <person name="Nozaki H."/>
            <person name="Durand P.M."/>
        </authorList>
    </citation>
    <scope>NUCLEOTIDE SEQUENCE [LARGE SCALE GENOMIC DNA]</scope>
    <source>
        <strain evidence="4 5">NIES-571</strain>
    </source>
</reference>
<evidence type="ECO:0000256" key="1">
    <source>
        <dbReference type="ARBA" id="ARBA00022801"/>
    </source>
</evidence>
<evidence type="ECO:0000259" key="3">
    <source>
        <dbReference type="PROSITE" id="PS51192"/>
    </source>
</evidence>
<keyword evidence="1" id="KW-0378">Hydrolase</keyword>
<sequence>SGKTLGFGLPMLRHIAAQREAGVVSGKGPFAVVMAPTRELALQINEVLEEAGSKCGVRTVCVYGGVPKPPQ</sequence>
<keyword evidence="2 4" id="KW-0547">Nucleotide-binding</keyword>
<comment type="caution">
    <text evidence="4">The sequence shown here is derived from an EMBL/GenBank/DDBJ whole genome shotgun (WGS) entry which is preliminary data.</text>
</comment>
<feature type="non-terminal residue" evidence="4">
    <location>
        <position position="1"/>
    </location>
</feature>
<dbReference type="Proteomes" id="UP000236333">
    <property type="component" value="Unassembled WGS sequence"/>
</dbReference>
<keyword evidence="2 4" id="KW-0067">ATP-binding</keyword>
<evidence type="ECO:0000313" key="5">
    <source>
        <dbReference type="Proteomes" id="UP000236333"/>
    </source>
</evidence>
<accession>A0A2J7WI36</accession>
<feature type="domain" description="Helicase ATP-binding" evidence="3">
    <location>
        <begin position="1"/>
        <end position="71"/>
    </location>
</feature>
<keyword evidence="5" id="KW-1185">Reference proteome</keyword>
<dbReference type="Gene3D" id="3.40.50.300">
    <property type="entry name" value="P-loop containing nucleotide triphosphate hydrolases"/>
    <property type="match status" value="1"/>
</dbReference>
<dbReference type="EMBL" id="PGGS01005557">
    <property type="protein sequence ID" value="PNG63213.1"/>
    <property type="molecule type" value="Genomic_DNA"/>
</dbReference>
<dbReference type="PANTHER" id="PTHR47958">
    <property type="entry name" value="ATP-DEPENDENT RNA HELICASE DBP3"/>
    <property type="match status" value="1"/>
</dbReference>
<dbReference type="OrthoDB" id="10259640at2759"/>
<organism evidence="4 5">
    <name type="scientific">Tetrabaena socialis</name>
    <dbReference type="NCBI Taxonomy" id="47790"/>
    <lineage>
        <taxon>Eukaryota</taxon>
        <taxon>Viridiplantae</taxon>
        <taxon>Chlorophyta</taxon>
        <taxon>core chlorophytes</taxon>
        <taxon>Chlorophyceae</taxon>
        <taxon>CS clade</taxon>
        <taxon>Chlamydomonadales</taxon>
        <taxon>Tetrabaenaceae</taxon>
        <taxon>Tetrabaena</taxon>
    </lineage>
</organism>
<keyword evidence="2 4" id="KW-0347">Helicase</keyword>
<name>A0A2J7WI36_9CHLO</name>
<dbReference type="Pfam" id="PF00270">
    <property type="entry name" value="DEAD"/>
    <property type="match status" value="1"/>
</dbReference>
<gene>
    <name evidence="4" type="ORF">TSOC_015451</name>
</gene>
<dbReference type="InterPro" id="IPR011545">
    <property type="entry name" value="DEAD/DEAH_box_helicase_dom"/>
</dbReference>
<evidence type="ECO:0000256" key="2">
    <source>
        <dbReference type="ARBA" id="ARBA00022806"/>
    </source>
</evidence>
<dbReference type="GO" id="GO:0003676">
    <property type="term" value="F:nucleic acid binding"/>
    <property type="evidence" value="ECO:0007669"/>
    <property type="project" value="InterPro"/>
</dbReference>
<dbReference type="InterPro" id="IPR014001">
    <property type="entry name" value="Helicase_ATP-bd"/>
</dbReference>
<dbReference type="AlphaFoldDB" id="A0A2J7WI36"/>
<dbReference type="InterPro" id="IPR027417">
    <property type="entry name" value="P-loop_NTPase"/>
</dbReference>
<dbReference type="PROSITE" id="PS51192">
    <property type="entry name" value="HELICASE_ATP_BIND_1"/>
    <property type="match status" value="1"/>
</dbReference>
<dbReference type="GO" id="GO:0016787">
    <property type="term" value="F:hydrolase activity"/>
    <property type="evidence" value="ECO:0007669"/>
    <property type="project" value="UniProtKB-KW"/>
</dbReference>
<evidence type="ECO:0000313" key="4">
    <source>
        <dbReference type="EMBL" id="PNG63213.1"/>
    </source>
</evidence>
<dbReference type="GO" id="GO:0004386">
    <property type="term" value="F:helicase activity"/>
    <property type="evidence" value="ECO:0007669"/>
    <property type="project" value="UniProtKB-KW"/>
</dbReference>
<dbReference type="SUPFAM" id="SSF52540">
    <property type="entry name" value="P-loop containing nucleoside triphosphate hydrolases"/>
    <property type="match status" value="1"/>
</dbReference>